<dbReference type="EMBL" id="CP049742">
    <property type="protein sequence ID" value="QPC45903.1"/>
    <property type="molecule type" value="Genomic_DNA"/>
</dbReference>
<proteinExistence type="predicted"/>
<evidence type="ECO:0000313" key="3">
    <source>
        <dbReference type="Proteomes" id="UP000593626"/>
    </source>
</evidence>
<organism evidence="2 3">
    <name type="scientific">Mangrovibacillus cuniculi</name>
    <dbReference type="NCBI Taxonomy" id="2593652"/>
    <lineage>
        <taxon>Bacteria</taxon>
        <taxon>Bacillati</taxon>
        <taxon>Bacillota</taxon>
        <taxon>Bacilli</taxon>
        <taxon>Bacillales</taxon>
        <taxon>Bacillaceae</taxon>
        <taxon>Mangrovibacillus</taxon>
    </lineage>
</organism>
<dbReference type="Proteomes" id="UP000593626">
    <property type="component" value="Chromosome"/>
</dbReference>
<feature type="transmembrane region" description="Helical" evidence="1">
    <location>
        <begin position="52"/>
        <end position="75"/>
    </location>
</feature>
<keyword evidence="3" id="KW-1185">Reference proteome</keyword>
<protein>
    <submittedName>
        <fullName evidence="2">Uncharacterized protein</fullName>
    </submittedName>
</protein>
<dbReference type="AlphaFoldDB" id="A0A7S8C9L4"/>
<evidence type="ECO:0000256" key="1">
    <source>
        <dbReference type="SAM" id="Phobius"/>
    </source>
</evidence>
<feature type="transmembrane region" description="Helical" evidence="1">
    <location>
        <begin position="20"/>
        <end position="40"/>
    </location>
</feature>
<sequence>MQMIGQLQKERKSFSISIRFSMTLLAIPTSFLIILLYQNYGVFPLTFFMKDIPMTALLLTLVSIILFSIGFQLLLTNKFSNCIGSCLCLVAGIILLIFSLNTYVYFDQEGIHHADLWDVEKTKVAWEEVDYALVTVENREAVKLTFYYEDEVFVHELNQYYSKDSLTNWFETVGLEYDEKIIRAE</sequence>
<gene>
    <name evidence="2" type="ORF">G8O30_02495</name>
</gene>
<feature type="transmembrane region" description="Helical" evidence="1">
    <location>
        <begin position="82"/>
        <end position="106"/>
    </location>
</feature>
<name>A0A7S8C9L4_9BACI</name>
<keyword evidence="1" id="KW-0472">Membrane</keyword>
<dbReference type="KEGG" id="mcui:G8O30_02495"/>
<accession>A0A7S8C9L4</accession>
<reference evidence="2 3" key="1">
    <citation type="submission" date="2019-07" db="EMBL/GenBank/DDBJ databases">
        <title>Genome sequence of 2 isolates from Red Sea Mangroves.</title>
        <authorList>
            <person name="Sefrji F."/>
            <person name="Michoud G."/>
            <person name="Merlino G."/>
            <person name="Daffonchio D."/>
        </authorList>
    </citation>
    <scope>NUCLEOTIDE SEQUENCE [LARGE SCALE GENOMIC DNA]</scope>
    <source>
        <strain evidence="2 3">R1DC41</strain>
    </source>
</reference>
<evidence type="ECO:0000313" key="2">
    <source>
        <dbReference type="EMBL" id="QPC45903.1"/>
    </source>
</evidence>
<keyword evidence="1" id="KW-0812">Transmembrane</keyword>
<dbReference type="RefSeq" id="WP_239673423.1">
    <property type="nucleotide sequence ID" value="NZ_CP049742.1"/>
</dbReference>
<keyword evidence="1" id="KW-1133">Transmembrane helix</keyword>